<reference evidence="1 2" key="1">
    <citation type="journal article" date="2022" name="DNA Res.">
        <title>Chromosomal-level genome assembly of the orchid tree Bauhinia variegata (Leguminosae; Cercidoideae) supports the allotetraploid origin hypothesis of Bauhinia.</title>
        <authorList>
            <person name="Zhong Y."/>
            <person name="Chen Y."/>
            <person name="Zheng D."/>
            <person name="Pang J."/>
            <person name="Liu Y."/>
            <person name="Luo S."/>
            <person name="Meng S."/>
            <person name="Qian L."/>
            <person name="Wei D."/>
            <person name="Dai S."/>
            <person name="Zhou R."/>
        </authorList>
    </citation>
    <scope>NUCLEOTIDE SEQUENCE [LARGE SCALE GENOMIC DNA]</scope>
    <source>
        <strain evidence="1">BV-YZ2020</strain>
    </source>
</reference>
<keyword evidence="2" id="KW-1185">Reference proteome</keyword>
<organism evidence="1 2">
    <name type="scientific">Bauhinia variegata</name>
    <name type="common">Purple orchid tree</name>
    <name type="synonym">Phanera variegata</name>
    <dbReference type="NCBI Taxonomy" id="167791"/>
    <lineage>
        <taxon>Eukaryota</taxon>
        <taxon>Viridiplantae</taxon>
        <taxon>Streptophyta</taxon>
        <taxon>Embryophyta</taxon>
        <taxon>Tracheophyta</taxon>
        <taxon>Spermatophyta</taxon>
        <taxon>Magnoliopsida</taxon>
        <taxon>eudicotyledons</taxon>
        <taxon>Gunneridae</taxon>
        <taxon>Pentapetalae</taxon>
        <taxon>rosids</taxon>
        <taxon>fabids</taxon>
        <taxon>Fabales</taxon>
        <taxon>Fabaceae</taxon>
        <taxon>Cercidoideae</taxon>
        <taxon>Cercideae</taxon>
        <taxon>Bauhiniinae</taxon>
        <taxon>Bauhinia</taxon>
    </lineage>
</organism>
<name>A0ACB9L6D0_BAUVA</name>
<sequence length="426" mass="47611">MAGDEDRLIIKQDKALNASRTAEPWENFNHSLFLHHLDQPGAVLVSQPLMEDNYTTWAQSMDMALTIKNKKGFIDEQNQWDRFKRVNKGYSPRGGETRNLNPSAGTTKFCEKCGMDNHVARYCRAHLKCTYCEGKGHTYVYCRKRKNDNATAEGGQIQPKANHVEAQNDNKEAASGNFPFTREECHHLLNQLINQTKPASANLISNSEELSGKTPFEKLFNKEPNYSHLKVFGCKCFVSTHPTRPSKFDPRPTECIFVGYPNGKKGYKVYDLTTKQPLISRDVIFIEQEFPFQTNYVTSSSQNNLFPSLTYSPHYDAFHTQTPIISPSNPTQESLTSLPSNSPSSNDNTSLSPNSQTSTDNIFPIEHSSSLSSPSYAVPCLRKSTRATKIPTALQDFHIEAALPSCPALPSSSDEGHSPSTAHHIS</sequence>
<dbReference type="Proteomes" id="UP000828941">
    <property type="component" value="Chromosome 12"/>
</dbReference>
<evidence type="ECO:0000313" key="1">
    <source>
        <dbReference type="EMBL" id="KAI4304996.1"/>
    </source>
</evidence>
<proteinExistence type="predicted"/>
<accession>A0ACB9L6D0</accession>
<protein>
    <submittedName>
        <fullName evidence="1">Uncharacterized protein</fullName>
    </submittedName>
</protein>
<gene>
    <name evidence="1" type="ORF">L6164_028388</name>
</gene>
<evidence type="ECO:0000313" key="2">
    <source>
        <dbReference type="Proteomes" id="UP000828941"/>
    </source>
</evidence>
<comment type="caution">
    <text evidence="1">The sequence shown here is derived from an EMBL/GenBank/DDBJ whole genome shotgun (WGS) entry which is preliminary data.</text>
</comment>
<dbReference type="EMBL" id="CM039437">
    <property type="protein sequence ID" value="KAI4304996.1"/>
    <property type="molecule type" value="Genomic_DNA"/>
</dbReference>